<dbReference type="Pfam" id="PF02120">
    <property type="entry name" value="Flg_hook"/>
    <property type="match status" value="1"/>
</dbReference>
<feature type="region of interest" description="Disordered" evidence="1">
    <location>
        <begin position="23"/>
        <end position="51"/>
    </location>
</feature>
<reference evidence="4" key="1">
    <citation type="journal article" date="2019" name="Int. J. Syst. Evol. Microbiol.">
        <title>The Global Catalogue of Microorganisms (GCM) 10K type strain sequencing project: providing services to taxonomists for standard genome sequencing and annotation.</title>
        <authorList>
            <consortium name="The Broad Institute Genomics Platform"/>
            <consortium name="The Broad Institute Genome Sequencing Center for Infectious Disease"/>
            <person name="Wu L."/>
            <person name="Ma J."/>
        </authorList>
    </citation>
    <scope>NUCLEOTIDE SEQUENCE [LARGE SCALE GENOMIC DNA]</scope>
    <source>
        <strain evidence="4">KACC 12649</strain>
    </source>
</reference>
<dbReference type="RefSeq" id="WP_379778942.1">
    <property type="nucleotide sequence ID" value="NZ_JBHSMU010000003.1"/>
</dbReference>
<keyword evidence="3" id="KW-0969">Cilium</keyword>
<feature type="compositionally biased region" description="Basic and acidic residues" evidence="1">
    <location>
        <begin position="344"/>
        <end position="353"/>
    </location>
</feature>
<dbReference type="PANTHER" id="PTHR37533">
    <property type="entry name" value="FLAGELLAR HOOK-LENGTH CONTROL PROTEIN"/>
    <property type="match status" value="1"/>
</dbReference>
<dbReference type="InterPro" id="IPR021136">
    <property type="entry name" value="Flagellar_hook_control-like_C"/>
</dbReference>
<sequence length="376" mass="37128">MNLTFTNMNGPAAQARAAAPAAADTAAPLAEDASGAPDAGQAAAGSTQPAPAQPALAFAQWLGLEPVASADPAAAGGATMAAPDGTTAVEEQQANADTPLLGAMAMNMPLMPGTQATLAALAAALPGAPNTKEAAPAADTELASLPGAPVAQRGGAALAVADGALKPVSGTVTNAGAAPAALPAETLASSGDAPQDQAQPTVERGAANTVGIAAPAPGNAGRTADTVTLSGPPTAWRQTLQEALGDRLQLQVGKNAEQAVIRLEPPMLGRVEIAIRHSAGSLEVHISATHGEVLRQLQAVGENLRNDLAQRQFTDVAVNIAAAPRAAATNNTNMFAGDGSGRGRQQEGQEEQHPGNALAEANTGASPFSLNGRAST</sequence>
<keyword evidence="4" id="KW-1185">Reference proteome</keyword>
<accession>A0ABW0KXX6</accession>
<dbReference type="PANTHER" id="PTHR37533:SF2">
    <property type="entry name" value="FLAGELLAR HOOK-LENGTH CONTROL PROTEIN"/>
    <property type="match status" value="1"/>
</dbReference>
<dbReference type="CDD" id="cd17470">
    <property type="entry name" value="T3SS_Flik_C"/>
    <property type="match status" value="1"/>
</dbReference>
<dbReference type="InterPro" id="IPR038610">
    <property type="entry name" value="FliK-like_C_sf"/>
</dbReference>
<dbReference type="Proteomes" id="UP001596050">
    <property type="component" value="Unassembled WGS sequence"/>
</dbReference>
<evidence type="ECO:0000259" key="2">
    <source>
        <dbReference type="Pfam" id="PF02120"/>
    </source>
</evidence>
<protein>
    <submittedName>
        <fullName evidence="3">Flagellar hook-length control protein FliK</fullName>
    </submittedName>
</protein>
<proteinExistence type="predicted"/>
<evidence type="ECO:0000313" key="4">
    <source>
        <dbReference type="Proteomes" id="UP001596050"/>
    </source>
</evidence>
<dbReference type="Gene3D" id="3.30.750.140">
    <property type="match status" value="1"/>
</dbReference>
<feature type="domain" description="Flagellar hook-length control protein-like C-terminal" evidence="2">
    <location>
        <begin position="246"/>
        <end position="321"/>
    </location>
</feature>
<feature type="region of interest" description="Disordered" evidence="1">
    <location>
        <begin position="331"/>
        <end position="376"/>
    </location>
</feature>
<evidence type="ECO:0000256" key="1">
    <source>
        <dbReference type="SAM" id="MobiDB-lite"/>
    </source>
</evidence>
<name>A0ABW0KXX6_9BURK</name>
<evidence type="ECO:0000313" key="3">
    <source>
        <dbReference type="EMBL" id="MFC5458264.1"/>
    </source>
</evidence>
<organism evidence="3 4">
    <name type="scientific">Massilia niabensis</name>
    <dbReference type="NCBI Taxonomy" id="544910"/>
    <lineage>
        <taxon>Bacteria</taxon>
        <taxon>Pseudomonadati</taxon>
        <taxon>Pseudomonadota</taxon>
        <taxon>Betaproteobacteria</taxon>
        <taxon>Burkholderiales</taxon>
        <taxon>Oxalobacteraceae</taxon>
        <taxon>Telluria group</taxon>
        <taxon>Massilia</taxon>
    </lineage>
</organism>
<keyword evidence="3" id="KW-0282">Flagellum</keyword>
<dbReference type="InterPro" id="IPR052563">
    <property type="entry name" value="FliK"/>
</dbReference>
<keyword evidence="3" id="KW-0966">Cell projection</keyword>
<comment type="caution">
    <text evidence="3">The sequence shown here is derived from an EMBL/GenBank/DDBJ whole genome shotgun (WGS) entry which is preliminary data.</text>
</comment>
<dbReference type="EMBL" id="JBHSMU010000003">
    <property type="protein sequence ID" value="MFC5458264.1"/>
    <property type="molecule type" value="Genomic_DNA"/>
</dbReference>
<gene>
    <name evidence="3" type="ORF">ACFPN5_00405</name>
</gene>
<feature type="compositionally biased region" description="Polar residues" evidence="1">
    <location>
        <begin position="363"/>
        <end position="376"/>
    </location>
</feature>